<name>A0A382IT94_9ZZZZ</name>
<sequence length="42" mass="4762">VIRAFCIFPNKGIKLFIALGFWTRANLITPILAECWLLDDPA</sequence>
<organism evidence="1">
    <name type="scientific">marine metagenome</name>
    <dbReference type="NCBI Taxonomy" id="408172"/>
    <lineage>
        <taxon>unclassified sequences</taxon>
        <taxon>metagenomes</taxon>
        <taxon>ecological metagenomes</taxon>
    </lineage>
</organism>
<gene>
    <name evidence="1" type="ORF">METZ01_LOCUS255642</name>
</gene>
<dbReference type="EMBL" id="UINC01069426">
    <property type="protein sequence ID" value="SVC02788.1"/>
    <property type="molecule type" value="Genomic_DNA"/>
</dbReference>
<feature type="non-terminal residue" evidence="1">
    <location>
        <position position="1"/>
    </location>
</feature>
<evidence type="ECO:0000313" key="1">
    <source>
        <dbReference type="EMBL" id="SVC02788.1"/>
    </source>
</evidence>
<feature type="non-terminal residue" evidence="1">
    <location>
        <position position="42"/>
    </location>
</feature>
<reference evidence="1" key="1">
    <citation type="submission" date="2018-05" db="EMBL/GenBank/DDBJ databases">
        <authorList>
            <person name="Lanie J.A."/>
            <person name="Ng W.-L."/>
            <person name="Kazmierczak K.M."/>
            <person name="Andrzejewski T.M."/>
            <person name="Davidsen T.M."/>
            <person name="Wayne K.J."/>
            <person name="Tettelin H."/>
            <person name="Glass J.I."/>
            <person name="Rusch D."/>
            <person name="Podicherti R."/>
            <person name="Tsui H.-C.T."/>
            <person name="Winkler M.E."/>
        </authorList>
    </citation>
    <scope>NUCLEOTIDE SEQUENCE</scope>
</reference>
<dbReference type="AlphaFoldDB" id="A0A382IT94"/>
<accession>A0A382IT94</accession>
<proteinExistence type="predicted"/>
<protein>
    <submittedName>
        <fullName evidence="1">Uncharacterized protein</fullName>
    </submittedName>
</protein>